<evidence type="ECO:0000256" key="12">
    <source>
        <dbReference type="ARBA" id="ARBA00047990"/>
    </source>
</evidence>
<keyword evidence="8" id="KW-0560">Oxidoreductase</keyword>
<dbReference type="PRINTS" id="PR00904">
    <property type="entry name" value="FRATAXIN"/>
</dbReference>
<evidence type="ECO:0000256" key="4">
    <source>
        <dbReference type="ARBA" id="ARBA00022434"/>
    </source>
</evidence>
<dbReference type="GO" id="GO:0004322">
    <property type="term" value="F:ferroxidase activity"/>
    <property type="evidence" value="ECO:0007669"/>
    <property type="project" value="UniProtKB-EC"/>
</dbReference>
<evidence type="ECO:0000256" key="5">
    <source>
        <dbReference type="ARBA" id="ARBA00022448"/>
    </source>
</evidence>
<keyword evidence="7" id="KW-0809">Transit peptide</keyword>
<dbReference type="InterPro" id="IPR020895">
    <property type="entry name" value="Frataxin_CS"/>
</dbReference>
<comment type="catalytic activity">
    <reaction evidence="12">
        <text>4 Fe(2+) + O2 + 4 H(+) = 4 Fe(3+) + 2 H2O</text>
        <dbReference type="Rhea" id="RHEA:11148"/>
        <dbReference type="ChEBI" id="CHEBI:15377"/>
        <dbReference type="ChEBI" id="CHEBI:15378"/>
        <dbReference type="ChEBI" id="CHEBI:15379"/>
        <dbReference type="ChEBI" id="CHEBI:29033"/>
        <dbReference type="ChEBI" id="CHEBI:29034"/>
        <dbReference type="EC" id="1.16.3.1"/>
    </reaction>
</comment>
<dbReference type="Proteomes" id="UP001152799">
    <property type="component" value="Chromosome 2"/>
</dbReference>
<proteinExistence type="inferred from homology"/>
<evidence type="ECO:0000256" key="3">
    <source>
        <dbReference type="ARBA" id="ARBA00013107"/>
    </source>
</evidence>
<organism evidence="13 14">
    <name type="scientific">Ceutorhynchus assimilis</name>
    <name type="common">cabbage seed weevil</name>
    <dbReference type="NCBI Taxonomy" id="467358"/>
    <lineage>
        <taxon>Eukaryota</taxon>
        <taxon>Metazoa</taxon>
        <taxon>Ecdysozoa</taxon>
        <taxon>Arthropoda</taxon>
        <taxon>Hexapoda</taxon>
        <taxon>Insecta</taxon>
        <taxon>Pterygota</taxon>
        <taxon>Neoptera</taxon>
        <taxon>Endopterygota</taxon>
        <taxon>Coleoptera</taxon>
        <taxon>Polyphaga</taxon>
        <taxon>Cucujiformia</taxon>
        <taxon>Curculionidae</taxon>
        <taxon>Ceutorhynchinae</taxon>
        <taxon>Ceutorhynchus</taxon>
    </lineage>
</organism>
<dbReference type="GO" id="GO:0006826">
    <property type="term" value="P:iron ion transport"/>
    <property type="evidence" value="ECO:0007669"/>
    <property type="project" value="UniProtKB-KW"/>
</dbReference>
<dbReference type="InterPro" id="IPR017789">
    <property type="entry name" value="Frataxin"/>
</dbReference>
<accession>A0A9N9MQV0</accession>
<keyword evidence="4" id="KW-0409">Iron storage</keyword>
<gene>
    <name evidence="13" type="ORF">CEUTPL_LOCUS5856</name>
</gene>
<dbReference type="EC" id="1.16.3.1" evidence="3"/>
<dbReference type="Pfam" id="PF01491">
    <property type="entry name" value="Frataxin_Cyay"/>
    <property type="match status" value="1"/>
</dbReference>
<dbReference type="PANTHER" id="PTHR16821">
    <property type="entry name" value="FRATAXIN"/>
    <property type="match status" value="1"/>
</dbReference>
<dbReference type="Gene3D" id="3.30.920.10">
    <property type="entry name" value="Frataxin/CyaY"/>
    <property type="match status" value="1"/>
</dbReference>
<dbReference type="PANTHER" id="PTHR16821:SF2">
    <property type="entry name" value="FRATAXIN, MITOCHONDRIAL"/>
    <property type="match status" value="1"/>
</dbReference>
<evidence type="ECO:0000256" key="7">
    <source>
        <dbReference type="ARBA" id="ARBA00022946"/>
    </source>
</evidence>
<keyword evidence="6" id="KW-0410">Iron transport</keyword>
<dbReference type="NCBIfam" id="TIGR03422">
    <property type="entry name" value="mito_frataxin"/>
    <property type="match status" value="1"/>
</dbReference>
<dbReference type="NCBIfam" id="TIGR03421">
    <property type="entry name" value="FeS_CyaY"/>
    <property type="match status" value="1"/>
</dbReference>
<dbReference type="SUPFAM" id="SSF55387">
    <property type="entry name" value="Frataxin/Nqo15-like"/>
    <property type="match status" value="1"/>
</dbReference>
<dbReference type="InterPro" id="IPR036524">
    <property type="entry name" value="Frataxin/CyaY_sf"/>
</dbReference>
<dbReference type="GO" id="GO:0016226">
    <property type="term" value="P:iron-sulfur cluster assembly"/>
    <property type="evidence" value="ECO:0007669"/>
    <property type="project" value="InterPro"/>
</dbReference>
<evidence type="ECO:0000313" key="13">
    <source>
        <dbReference type="EMBL" id="CAG9765242.1"/>
    </source>
</evidence>
<dbReference type="OrthoDB" id="1897642at2759"/>
<keyword evidence="11" id="KW-0496">Mitochondrion</keyword>
<evidence type="ECO:0000256" key="10">
    <source>
        <dbReference type="ARBA" id="ARBA00023065"/>
    </source>
</evidence>
<evidence type="ECO:0000256" key="9">
    <source>
        <dbReference type="ARBA" id="ARBA00023004"/>
    </source>
</evidence>
<evidence type="ECO:0000256" key="2">
    <source>
        <dbReference type="ARBA" id="ARBA00008183"/>
    </source>
</evidence>
<evidence type="ECO:0000313" key="14">
    <source>
        <dbReference type="Proteomes" id="UP001152799"/>
    </source>
</evidence>
<dbReference type="GO" id="GO:0051537">
    <property type="term" value="F:2 iron, 2 sulfur cluster binding"/>
    <property type="evidence" value="ECO:0007669"/>
    <property type="project" value="TreeGrafter"/>
</dbReference>
<comment type="similarity">
    <text evidence="2">Belongs to the frataxin family.</text>
</comment>
<keyword evidence="14" id="KW-1185">Reference proteome</keyword>
<dbReference type="GO" id="GO:0006879">
    <property type="term" value="P:intracellular iron ion homeostasis"/>
    <property type="evidence" value="ECO:0007669"/>
    <property type="project" value="UniProtKB-KW"/>
</dbReference>
<sequence length="188" mass="21719">MHFRKVTTRILTIRNFKQLNSKINNTRRISSLSSYNFSKIQSKYVPYPSQTPNSTPQNYYSTIVNEDLVDSNTFEKVCEETLNSLAEYFDELVATEPKLEKADVIYGAGVLNIDLGIHGTYVINRQSPNRQIWLSSPTSGPKRFDYVVKEGCWIYKHDGQHLHKLLENEFENILGRKLNISENCLHSI</sequence>
<keyword evidence="9" id="KW-0408">Iron</keyword>
<keyword evidence="10" id="KW-0406">Ion transport</keyword>
<reference evidence="13" key="1">
    <citation type="submission" date="2022-01" db="EMBL/GenBank/DDBJ databases">
        <authorList>
            <person name="King R."/>
        </authorList>
    </citation>
    <scope>NUCLEOTIDE SEQUENCE</scope>
</reference>
<dbReference type="EMBL" id="OU892278">
    <property type="protein sequence ID" value="CAG9765242.1"/>
    <property type="molecule type" value="Genomic_DNA"/>
</dbReference>
<dbReference type="GO" id="GO:0034986">
    <property type="term" value="F:iron chaperone activity"/>
    <property type="evidence" value="ECO:0007669"/>
    <property type="project" value="TreeGrafter"/>
</dbReference>
<evidence type="ECO:0000256" key="1">
    <source>
        <dbReference type="ARBA" id="ARBA00004173"/>
    </source>
</evidence>
<dbReference type="SMART" id="SM01219">
    <property type="entry name" value="Frataxin_Cyay"/>
    <property type="match status" value="1"/>
</dbReference>
<evidence type="ECO:0000256" key="8">
    <source>
        <dbReference type="ARBA" id="ARBA00023002"/>
    </source>
</evidence>
<dbReference type="InterPro" id="IPR002908">
    <property type="entry name" value="Frataxin/CyaY"/>
</dbReference>
<dbReference type="GO" id="GO:0008198">
    <property type="term" value="F:ferrous iron binding"/>
    <property type="evidence" value="ECO:0007669"/>
    <property type="project" value="TreeGrafter"/>
</dbReference>
<dbReference type="GO" id="GO:0005739">
    <property type="term" value="C:mitochondrion"/>
    <property type="evidence" value="ECO:0007669"/>
    <property type="project" value="UniProtKB-SubCell"/>
</dbReference>
<evidence type="ECO:0000256" key="11">
    <source>
        <dbReference type="ARBA" id="ARBA00023128"/>
    </source>
</evidence>
<evidence type="ECO:0000256" key="6">
    <source>
        <dbReference type="ARBA" id="ARBA00022496"/>
    </source>
</evidence>
<dbReference type="PROSITE" id="PS50810">
    <property type="entry name" value="FRATAXIN_2"/>
    <property type="match status" value="1"/>
</dbReference>
<name>A0A9N9MQV0_9CUCU</name>
<dbReference type="CDD" id="cd00503">
    <property type="entry name" value="Frataxin"/>
    <property type="match status" value="1"/>
</dbReference>
<comment type="subcellular location">
    <subcellularLocation>
        <location evidence="1">Mitochondrion</location>
    </subcellularLocation>
</comment>
<dbReference type="GO" id="GO:0008199">
    <property type="term" value="F:ferric iron binding"/>
    <property type="evidence" value="ECO:0007669"/>
    <property type="project" value="InterPro"/>
</dbReference>
<protein>
    <recommendedName>
        <fullName evidence="3">ferroxidase</fullName>
        <ecNumber evidence="3">1.16.3.1</ecNumber>
    </recommendedName>
</protein>
<dbReference type="AlphaFoldDB" id="A0A9N9MQV0"/>
<dbReference type="PROSITE" id="PS01344">
    <property type="entry name" value="FRATAXIN_1"/>
    <property type="match status" value="1"/>
</dbReference>
<keyword evidence="5" id="KW-0813">Transport</keyword>